<name>A0ABN2JZV5_9ACTN</name>
<keyword evidence="1" id="KW-0808">Transferase</keyword>
<dbReference type="Pfam" id="PF00534">
    <property type="entry name" value="Glycos_transf_1"/>
    <property type="match status" value="1"/>
</dbReference>
<evidence type="ECO:0000259" key="2">
    <source>
        <dbReference type="Pfam" id="PF00534"/>
    </source>
</evidence>
<protein>
    <submittedName>
        <fullName evidence="3">Glycosyltransferase family 1 protein</fullName>
    </submittedName>
</protein>
<comment type="caution">
    <text evidence="3">The sequence shown here is derived from an EMBL/GenBank/DDBJ whole genome shotgun (WGS) entry which is preliminary data.</text>
</comment>
<gene>
    <name evidence="3" type="ORF">GCM10009710_26330</name>
</gene>
<evidence type="ECO:0000313" key="3">
    <source>
        <dbReference type="EMBL" id="GAA1745040.1"/>
    </source>
</evidence>
<reference evidence="3 4" key="1">
    <citation type="journal article" date="2019" name="Int. J. Syst. Evol. Microbiol.">
        <title>The Global Catalogue of Microorganisms (GCM) 10K type strain sequencing project: providing services to taxonomists for standard genome sequencing and annotation.</title>
        <authorList>
            <consortium name="The Broad Institute Genomics Platform"/>
            <consortium name="The Broad Institute Genome Sequencing Center for Infectious Disease"/>
            <person name="Wu L."/>
            <person name="Ma J."/>
        </authorList>
    </citation>
    <scope>NUCLEOTIDE SEQUENCE [LARGE SCALE GENOMIC DNA]</scope>
    <source>
        <strain evidence="3 4">JCM 13518</strain>
    </source>
</reference>
<dbReference type="InterPro" id="IPR001296">
    <property type="entry name" value="Glyco_trans_1"/>
</dbReference>
<dbReference type="Proteomes" id="UP001501057">
    <property type="component" value="Unassembled WGS sequence"/>
</dbReference>
<dbReference type="Gene3D" id="3.40.50.2000">
    <property type="entry name" value="Glycogen Phosphorylase B"/>
    <property type="match status" value="1"/>
</dbReference>
<accession>A0ABN2JZV5</accession>
<feature type="domain" description="Glycosyl transferase family 1" evidence="2">
    <location>
        <begin position="164"/>
        <end position="274"/>
    </location>
</feature>
<dbReference type="PANTHER" id="PTHR46401">
    <property type="entry name" value="GLYCOSYLTRANSFERASE WBBK-RELATED"/>
    <property type="match status" value="1"/>
</dbReference>
<dbReference type="EMBL" id="BAAAME010000004">
    <property type="protein sequence ID" value="GAA1745040.1"/>
    <property type="molecule type" value="Genomic_DNA"/>
</dbReference>
<dbReference type="CDD" id="cd03809">
    <property type="entry name" value="GT4_MtfB-like"/>
    <property type="match status" value="1"/>
</dbReference>
<evidence type="ECO:0000313" key="4">
    <source>
        <dbReference type="Proteomes" id="UP001501057"/>
    </source>
</evidence>
<dbReference type="PANTHER" id="PTHR46401:SF2">
    <property type="entry name" value="GLYCOSYLTRANSFERASE WBBK-RELATED"/>
    <property type="match status" value="1"/>
</dbReference>
<evidence type="ECO:0000256" key="1">
    <source>
        <dbReference type="ARBA" id="ARBA00022679"/>
    </source>
</evidence>
<sequence>MASDQKRPAGSSRLVVDDRYRDLSGIGRYAREVVPRLSVPHDILASTSDPMAKRDVLQWARLKLKRSDVLYSPGFAVGPSRAVQVPTLHDLLHITHPRDDAGRMHALYYERLVKPLVRRSGHVITVSPTSKRELQAWLGDEVTVHDCGNGCSPRFTIDGPSRSADRPYAVFVGNLKPHKRPELAISAVAATDLDLVMVVPDPDEARGLAERLGLTDRVTAVSGIDDDELAAIYRGGVATLVTSEWEGFGLPVVESLRCGTPVLYARECESVAELSSNDPASVGLGGEAHPREWASALSDVASSGRRAEATEDWLAAFDWASVADRVSEVLRSVQRDGEQRG</sequence>
<dbReference type="SUPFAM" id="SSF53756">
    <property type="entry name" value="UDP-Glycosyltransferase/glycogen phosphorylase"/>
    <property type="match status" value="1"/>
</dbReference>
<keyword evidence="4" id="KW-1185">Reference proteome</keyword>
<proteinExistence type="predicted"/>
<organism evidence="3 4">
    <name type="scientific">Aeromicrobium alkaliterrae</name>
    <dbReference type="NCBI Taxonomy" id="302168"/>
    <lineage>
        <taxon>Bacteria</taxon>
        <taxon>Bacillati</taxon>
        <taxon>Actinomycetota</taxon>
        <taxon>Actinomycetes</taxon>
        <taxon>Propionibacteriales</taxon>
        <taxon>Nocardioidaceae</taxon>
        <taxon>Aeromicrobium</taxon>
    </lineage>
</organism>
<dbReference type="RefSeq" id="WP_344202409.1">
    <property type="nucleotide sequence ID" value="NZ_BAAAME010000004.1"/>
</dbReference>